<protein>
    <submittedName>
        <fullName evidence="2">Glycosyltransferase family 2 protein</fullName>
    </submittedName>
</protein>
<proteinExistence type="predicted"/>
<dbReference type="InterPro" id="IPR001173">
    <property type="entry name" value="Glyco_trans_2-like"/>
</dbReference>
<accession>A0ABV5H7Y4</accession>
<gene>
    <name evidence="2" type="ORF">ACFFVK_05405</name>
</gene>
<dbReference type="PANTHER" id="PTHR22916">
    <property type="entry name" value="GLYCOSYLTRANSFERASE"/>
    <property type="match status" value="1"/>
</dbReference>
<dbReference type="PANTHER" id="PTHR22916:SF3">
    <property type="entry name" value="UDP-GLCNAC:BETAGAL BETA-1,3-N-ACETYLGLUCOSAMINYLTRANSFERASE-LIKE PROTEIN 1"/>
    <property type="match status" value="1"/>
</dbReference>
<evidence type="ECO:0000259" key="1">
    <source>
        <dbReference type="Pfam" id="PF00535"/>
    </source>
</evidence>
<comment type="caution">
    <text evidence="2">The sequence shown here is derived from an EMBL/GenBank/DDBJ whole genome shotgun (WGS) entry which is preliminary data.</text>
</comment>
<reference evidence="2 3" key="1">
    <citation type="submission" date="2024-09" db="EMBL/GenBank/DDBJ databases">
        <authorList>
            <person name="Sun Q."/>
            <person name="Mori K."/>
        </authorList>
    </citation>
    <scope>NUCLEOTIDE SEQUENCE [LARGE SCALE GENOMIC DNA]</scope>
    <source>
        <strain evidence="2 3">CECT 8365</strain>
    </source>
</reference>
<feature type="domain" description="Glycosyltransferase 2-like" evidence="1">
    <location>
        <begin position="7"/>
        <end position="116"/>
    </location>
</feature>
<dbReference type="Proteomes" id="UP001589562">
    <property type="component" value="Unassembled WGS sequence"/>
</dbReference>
<evidence type="ECO:0000313" key="2">
    <source>
        <dbReference type="EMBL" id="MFB9108010.1"/>
    </source>
</evidence>
<name>A0ABV5H7Y4_9FLAO</name>
<organism evidence="2 3">
    <name type="scientific">Flavobacterium gyeonganense</name>
    <dbReference type="NCBI Taxonomy" id="1310418"/>
    <lineage>
        <taxon>Bacteria</taxon>
        <taxon>Pseudomonadati</taxon>
        <taxon>Bacteroidota</taxon>
        <taxon>Flavobacteriia</taxon>
        <taxon>Flavobacteriales</taxon>
        <taxon>Flavobacteriaceae</taxon>
        <taxon>Flavobacterium</taxon>
    </lineage>
</organism>
<keyword evidence="3" id="KW-1185">Reference proteome</keyword>
<dbReference type="InterPro" id="IPR029044">
    <property type="entry name" value="Nucleotide-diphossugar_trans"/>
</dbReference>
<dbReference type="CDD" id="cd00761">
    <property type="entry name" value="Glyco_tranf_GTA_type"/>
    <property type="match status" value="1"/>
</dbReference>
<dbReference type="Pfam" id="PF00535">
    <property type="entry name" value="Glycos_transf_2"/>
    <property type="match status" value="1"/>
</dbReference>
<dbReference type="EMBL" id="JBHMFE010000009">
    <property type="protein sequence ID" value="MFB9108010.1"/>
    <property type="molecule type" value="Genomic_DNA"/>
</dbReference>
<dbReference type="SUPFAM" id="SSF53448">
    <property type="entry name" value="Nucleotide-diphospho-sugar transferases"/>
    <property type="match status" value="1"/>
</dbReference>
<evidence type="ECO:0000313" key="3">
    <source>
        <dbReference type="Proteomes" id="UP001589562"/>
    </source>
</evidence>
<dbReference type="RefSeq" id="WP_278011105.1">
    <property type="nucleotide sequence ID" value="NZ_CP121112.1"/>
</dbReference>
<sequence length="296" mass="34877">MLALVIPYFKIKYFEETLASLAIQTDKRFKVYIGDDASPESPENLLENYANKFDLVYNRFETNLGGTSLTQQWERCIKLADTEEWVMILGDDDVLDKNVVETFYSNLKEAKSENVIRFASCKIDENGDVSSNVYYHPQKESSVVFLFKEKKRNSLSEYVFRKSQIIEIGFKNFPLAWCSDILAVLEFSNFGLIYSINEAIVSIRVSGLSISGNQENSRLKHMASEEFSRYIIFKKFQFFNKTQRLSILNGYEVAMKRNRKLKIDDWLILFNLYFRNFSIVHIFKLFRRFFIYIFQL</sequence>
<dbReference type="Gene3D" id="3.90.550.10">
    <property type="entry name" value="Spore Coat Polysaccharide Biosynthesis Protein SpsA, Chain A"/>
    <property type="match status" value="1"/>
</dbReference>